<comment type="similarity">
    <text evidence="3">Belongs to the eukaryotic ribosomal protein eL13 family.</text>
</comment>
<dbReference type="GO" id="GO:0006412">
    <property type="term" value="P:translation"/>
    <property type="evidence" value="ECO:0007669"/>
    <property type="project" value="UniProtKB-UniRule"/>
</dbReference>
<dbReference type="GO" id="GO:0005840">
    <property type="term" value="C:ribosome"/>
    <property type="evidence" value="ECO:0007669"/>
    <property type="project" value="UniProtKB-KW"/>
</dbReference>
<evidence type="ECO:0000256" key="1">
    <source>
        <dbReference type="ARBA" id="ARBA00022980"/>
    </source>
</evidence>
<dbReference type="InterPro" id="IPR001380">
    <property type="entry name" value="Ribosomal_eL13"/>
</dbReference>
<feature type="region of interest" description="Disordered" evidence="4">
    <location>
        <begin position="1"/>
        <end position="34"/>
    </location>
</feature>
<dbReference type="EMBL" id="DTFI01000190">
    <property type="protein sequence ID" value="HGI44100.1"/>
    <property type="molecule type" value="Genomic_DNA"/>
</dbReference>
<dbReference type="Pfam" id="PF01294">
    <property type="entry name" value="Ribosomal_L13e"/>
    <property type="match status" value="1"/>
</dbReference>
<evidence type="ECO:0000256" key="4">
    <source>
        <dbReference type="SAM" id="MobiDB-lite"/>
    </source>
</evidence>
<protein>
    <recommendedName>
        <fullName evidence="3">Large ribosomal subunit protein eL13</fullName>
    </recommendedName>
</protein>
<gene>
    <name evidence="3" type="primary">rpl13e</name>
    <name evidence="5" type="ORF">ENV17_06930</name>
</gene>
<dbReference type="GO" id="GO:1990904">
    <property type="term" value="C:ribonucleoprotein complex"/>
    <property type="evidence" value="ECO:0007669"/>
    <property type="project" value="UniProtKB-KW"/>
</dbReference>
<evidence type="ECO:0000313" key="5">
    <source>
        <dbReference type="EMBL" id="HGI44100.1"/>
    </source>
</evidence>
<reference evidence="5" key="1">
    <citation type="journal article" date="2020" name="mSystems">
        <title>Genome- and Community-Level Interaction Insights into Carbon Utilization and Element Cycling Functions of Hydrothermarchaeota in Hydrothermal Sediment.</title>
        <authorList>
            <person name="Zhou Z."/>
            <person name="Liu Y."/>
            <person name="Xu W."/>
            <person name="Pan J."/>
            <person name="Luo Z.H."/>
            <person name="Li M."/>
        </authorList>
    </citation>
    <scope>NUCLEOTIDE SEQUENCE [LARGE SCALE GENOMIC DNA]</scope>
    <source>
        <strain evidence="5">SpSt-735</strain>
    </source>
</reference>
<dbReference type="AlphaFoldDB" id="A0A7C4FAP4"/>
<dbReference type="GO" id="GO:0003735">
    <property type="term" value="F:structural constituent of ribosome"/>
    <property type="evidence" value="ECO:0007669"/>
    <property type="project" value="InterPro"/>
</dbReference>
<sequence length="158" mass="18000">MGEATPSVEPPAAIAKVPMLRSQGGLPPRPTREARGFSVGEVRAVGLTVREARLLGVYVDERRKSVHEENVERLRQYLLELKKALEQGAEPPELALPKEVRVKPDSSRVFKGKTMAGRRARGLLALKLRYTHHYKWKRKQRERLLKKRHEATRHKGGD</sequence>
<proteinExistence type="inferred from homology"/>
<name>A0A7C4FAP4_THEPE</name>
<keyword evidence="1 3" id="KW-0689">Ribosomal protein</keyword>
<comment type="caution">
    <text evidence="5">The sequence shown here is derived from an EMBL/GenBank/DDBJ whole genome shotgun (WGS) entry which is preliminary data.</text>
</comment>
<accession>A0A7C4FAP4</accession>
<evidence type="ECO:0000256" key="3">
    <source>
        <dbReference type="HAMAP-Rule" id="MF_00499"/>
    </source>
</evidence>
<organism evidence="5">
    <name type="scientific">Thermofilum pendens</name>
    <dbReference type="NCBI Taxonomy" id="2269"/>
    <lineage>
        <taxon>Archaea</taxon>
        <taxon>Thermoproteota</taxon>
        <taxon>Thermoprotei</taxon>
        <taxon>Thermofilales</taxon>
        <taxon>Thermofilaceae</taxon>
        <taxon>Thermofilum</taxon>
    </lineage>
</organism>
<keyword evidence="2 3" id="KW-0687">Ribonucleoprotein</keyword>
<dbReference type="HAMAP" id="MF_00499">
    <property type="entry name" value="Ribosomal_eL13"/>
    <property type="match status" value="1"/>
</dbReference>
<evidence type="ECO:0000256" key="2">
    <source>
        <dbReference type="ARBA" id="ARBA00023274"/>
    </source>
</evidence>